<dbReference type="InterPro" id="IPR001806">
    <property type="entry name" value="Small_GTPase"/>
</dbReference>
<dbReference type="GO" id="GO:0003924">
    <property type="term" value="F:GTPase activity"/>
    <property type="evidence" value="ECO:0007669"/>
    <property type="project" value="InterPro"/>
</dbReference>
<reference evidence="4" key="1">
    <citation type="submission" date="2021-01" db="EMBL/GenBank/DDBJ databases">
        <authorList>
            <consortium name="Genoscope - CEA"/>
            <person name="William W."/>
        </authorList>
    </citation>
    <scope>NUCLEOTIDE SEQUENCE</scope>
</reference>
<comment type="caution">
    <text evidence="4">The sequence shown here is derived from an EMBL/GenBank/DDBJ whole genome shotgun (WGS) entry which is preliminary data.</text>
</comment>
<dbReference type="OrthoDB" id="297778at2759"/>
<keyword evidence="1" id="KW-0547">Nucleotide-binding</keyword>
<dbReference type="SMART" id="SM00176">
    <property type="entry name" value="RAN"/>
    <property type="match status" value="1"/>
</dbReference>
<proteinExistence type="predicted"/>
<dbReference type="PANTHER" id="PTHR47977">
    <property type="entry name" value="RAS-RELATED PROTEIN RAB"/>
    <property type="match status" value="1"/>
</dbReference>
<dbReference type="EMBL" id="CAJJDP010000069">
    <property type="protein sequence ID" value="CAD8178118.1"/>
    <property type="molecule type" value="Genomic_DNA"/>
</dbReference>
<protein>
    <submittedName>
        <fullName evidence="4">Uncharacterized protein</fullName>
    </submittedName>
</protein>
<dbReference type="SMART" id="SM00173">
    <property type="entry name" value="RAS"/>
    <property type="match status" value="1"/>
</dbReference>
<evidence type="ECO:0000256" key="1">
    <source>
        <dbReference type="ARBA" id="ARBA00022741"/>
    </source>
</evidence>
<keyword evidence="5" id="KW-1185">Reference proteome</keyword>
<dbReference type="InterPro" id="IPR050227">
    <property type="entry name" value="Rab"/>
</dbReference>
<gene>
    <name evidence="4" type="ORF">POCTA_138.1.T0700162</name>
</gene>
<dbReference type="GO" id="GO:0005525">
    <property type="term" value="F:GTP binding"/>
    <property type="evidence" value="ECO:0007669"/>
    <property type="project" value="UniProtKB-KW"/>
</dbReference>
<dbReference type="SMART" id="SM00174">
    <property type="entry name" value="RHO"/>
    <property type="match status" value="1"/>
</dbReference>
<dbReference type="SMART" id="SM00175">
    <property type="entry name" value="RAB"/>
    <property type="match status" value="1"/>
</dbReference>
<dbReference type="Proteomes" id="UP000683925">
    <property type="component" value="Unassembled WGS sequence"/>
</dbReference>
<dbReference type="NCBIfam" id="TIGR00231">
    <property type="entry name" value="small_GTP"/>
    <property type="match status" value="1"/>
</dbReference>
<dbReference type="SMART" id="SM00177">
    <property type="entry name" value="ARF"/>
    <property type="match status" value="1"/>
</dbReference>
<evidence type="ECO:0000313" key="5">
    <source>
        <dbReference type="Proteomes" id="UP000683925"/>
    </source>
</evidence>
<keyword evidence="3" id="KW-0449">Lipoprotein</keyword>
<dbReference type="PROSITE" id="PS51421">
    <property type="entry name" value="RAS"/>
    <property type="match status" value="1"/>
</dbReference>
<evidence type="ECO:0000256" key="2">
    <source>
        <dbReference type="ARBA" id="ARBA00023134"/>
    </source>
</evidence>
<dbReference type="Pfam" id="PF00071">
    <property type="entry name" value="Ras"/>
    <property type="match status" value="1"/>
</dbReference>
<dbReference type="CDD" id="cd00154">
    <property type="entry name" value="Rab"/>
    <property type="match status" value="1"/>
</dbReference>
<dbReference type="AlphaFoldDB" id="A0A8S1VJJ6"/>
<dbReference type="PROSITE" id="PS51419">
    <property type="entry name" value="RAB"/>
    <property type="match status" value="1"/>
</dbReference>
<evidence type="ECO:0000313" key="4">
    <source>
        <dbReference type="EMBL" id="CAD8178118.1"/>
    </source>
</evidence>
<name>A0A8S1VJJ6_PAROT</name>
<dbReference type="FunFam" id="3.40.50.300:FF:001129">
    <property type="entry name" value="ras-related protein Rab-44 isoform X2"/>
    <property type="match status" value="1"/>
</dbReference>
<dbReference type="InterPro" id="IPR005225">
    <property type="entry name" value="Small_GTP-bd"/>
</dbReference>
<organism evidence="4 5">
    <name type="scientific">Paramecium octaurelia</name>
    <dbReference type="NCBI Taxonomy" id="43137"/>
    <lineage>
        <taxon>Eukaryota</taxon>
        <taxon>Sar</taxon>
        <taxon>Alveolata</taxon>
        <taxon>Ciliophora</taxon>
        <taxon>Intramacronucleata</taxon>
        <taxon>Oligohymenophorea</taxon>
        <taxon>Peniculida</taxon>
        <taxon>Parameciidae</taxon>
        <taxon>Paramecium</taxon>
    </lineage>
</organism>
<dbReference type="PROSITE" id="PS51420">
    <property type="entry name" value="RHO"/>
    <property type="match status" value="1"/>
</dbReference>
<keyword evidence="2" id="KW-0342">GTP-binding</keyword>
<evidence type="ECO:0000256" key="3">
    <source>
        <dbReference type="ARBA" id="ARBA00023288"/>
    </source>
</evidence>
<dbReference type="OMA" id="MHYIETS"/>
<sequence>MKTYSARFKGIQSKQIRCIKNLDISSMSQNNNNYEAKEQLIKIITLGTSGAGKTSLLTRLTHDQFTESYIATIGVDFAIKRLFINNQPVKLQIWDTAGQERFRTAISKSYYRGASGIFLVFDIANEASFNDVQQWHKQTLEEIKNMNQDIQFLLVGCKCDLENQRQISYDVAYSFAQSLGMHYIETSAKRNTNCLEAAECLGKICLQKINEKQNQEQPLMEIKQEQYKKTTCC</sequence>
<accession>A0A8S1VJJ6</accession>